<comment type="function">
    <text evidence="4">Required for polymorphic O-glycosylation of the serine-rich repeat protein in this bacteria. A stabilizing protein that is part of the accessory SecA2/SecY2 system specifically required to export serine-rich repeat cell wall proteins usually encoded upstream in the same operon. The GtfA-GtfB complex adds GlcNAc from UDP-GlcNAc to the substrate protein, attaching the first sugar residue. Stabilizes the glycosylation activity of GtfA. Has no N-acetylglucosaminyl transferase activity on its own.</text>
</comment>
<dbReference type="Proteomes" id="UP000073494">
    <property type="component" value="Unassembled WGS sequence"/>
</dbReference>
<dbReference type="GO" id="GO:0005886">
    <property type="term" value="C:plasma membrane"/>
    <property type="evidence" value="ECO:0007669"/>
    <property type="project" value="UniProtKB-SubCell"/>
</dbReference>
<keyword evidence="2 4" id="KW-1003">Cell membrane</keyword>
<evidence type="ECO:0000256" key="3">
    <source>
        <dbReference type="ARBA" id="ARBA00023136"/>
    </source>
</evidence>
<comment type="subcellular location">
    <subcellularLocation>
        <location evidence="4">Cell membrane</location>
        <topology evidence="4">Peripheral membrane protein</topology>
    </subcellularLocation>
</comment>
<dbReference type="NCBIfam" id="TIGR02919">
    <property type="entry name" value="accessory Sec system glycosylation chaperone GtfB"/>
    <property type="match status" value="1"/>
</dbReference>
<proteinExistence type="inferred from homology"/>
<evidence type="ECO:0000256" key="1">
    <source>
        <dbReference type="ARBA" id="ARBA00004922"/>
    </source>
</evidence>
<dbReference type="GO" id="GO:0031647">
    <property type="term" value="P:regulation of protein stability"/>
    <property type="evidence" value="ECO:0007669"/>
    <property type="project" value="UniProtKB-UniRule"/>
</dbReference>
<organism evidence="5 6">
    <name type="scientific">Streptococcus suis</name>
    <dbReference type="NCBI Taxonomy" id="1307"/>
    <lineage>
        <taxon>Bacteria</taxon>
        <taxon>Bacillati</taxon>
        <taxon>Bacillota</taxon>
        <taxon>Bacilli</taxon>
        <taxon>Lactobacillales</taxon>
        <taxon>Streptococcaceae</taxon>
        <taxon>Streptococcus</taxon>
    </lineage>
</organism>
<sequence length="441" mass="50996">MIHLFDTYQQSSWDLHFSLICSGYNNPTIVLNDDGFLPHDVTSPFRYFTEYDAVQGQALYFNQVKTPAFWEIRGDGSQAAIYDYATKRAQIHYAQPSHMRLVKAVDWYDEAGKIVVTDRYNDKGMRFAQTSYDSQGQAMQTSYYKEDGQEVLIENHGTGDWILNHQNQIHFFKNKRAFYTYYLKTAGFNLDRIFYNHLGQPFLTAFYLDEDGEDILFWQEPIRDSIPGNMLLLLNKQSRRPTKVVVQDKEAYDNLMALASPEQQKNIAYLGFLYPFKEQTEFKPEALILTNSDQIEQLEHLVTSLPQLHFHIGAITEMSSHLMTFGNYENVTLYPNIAMDLVQQLYQRTSLYLDINHGNEILSSVRTAFEYRQLILGFTETLHAATYVARENRYASSQVEVMIAKIKSLLAGQSDEQSRLLSCQDKEANLTTVADYQCVVN</sequence>
<evidence type="ECO:0000256" key="4">
    <source>
        <dbReference type="HAMAP-Rule" id="MF_01473"/>
    </source>
</evidence>
<keyword evidence="3 4" id="KW-0472">Membrane</keyword>
<dbReference type="RefSeq" id="WP_044774471.1">
    <property type="nucleotide sequence ID" value="NZ_CEFG01000045.1"/>
</dbReference>
<evidence type="ECO:0000256" key="2">
    <source>
        <dbReference type="ARBA" id="ARBA00022475"/>
    </source>
</evidence>
<dbReference type="GO" id="GO:0016740">
    <property type="term" value="F:transferase activity"/>
    <property type="evidence" value="ECO:0007669"/>
    <property type="project" value="UniProtKB-KW"/>
</dbReference>
<accession>A0A0Z8GMG8</accession>
<dbReference type="GO" id="GO:0017122">
    <property type="term" value="C:protein N-acetylglucosaminyltransferase complex"/>
    <property type="evidence" value="ECO:0007669"/>
    <property type="project" value="UniProtKB-UniRule"/>
</dbReference>
<comment type="pathway">
    <text evidence="1 4">Protein modification; protein glycosylation.</text>
</comment>
<reference evidence="5 6" key="1">
    <citation type="submission" date="2016-02" db="EMBL/GenBank/DDBJ databases">
        <authorList>
            <consortium name="Pathogen Informatics"/>
        </authorList>
    </citation>
    <scope>NUCLEOTIDE SEQUENCE [LARGE SCALE GENOMIC DNA]</scope>
    <source>
        <strain evidence="5 6">LSS54</strain>
    </source>
</reference>
<comment type="subunit">
    <text evidence="4">Forms a heterotetramer with 2 subunits each of GtfA and GtfB. Part of the accessory SecA2/SecY2 protein translocation apparatus.</text>
</comment>
<keyword evidence="5" id="KW-0808">Transferase</keyword>
<dbReference type="EMBL" id="FIHD01000026">
    <property type="protein sequence ID" value="CYV01518.1"/>
    <property type="molecule type" value="Genomic_DNA"/>
</dbReference>
<evidence type="ECO:0000313" key="6">
    <source>
        <dbReference type="Proteomes" id="UP000073494"/>
    </source>
</evidence>
<comment type="similarity">
    <text evidence="4">Belongs to the GtfB family.</text>
</comment>
<dbReference type="HAMAP" id="MF_01473">
    <property type="entry name" value="GtfB"/>
    <property type="match status" value="1"/>
</dbReference>
<evidence type="ECO:0000313" key="5">
    <source>
        <dbReference type="EMBL" id="CYV01518.1"/>
    </source>
</evidence>
<protein>
    <recommendedName>
        <fullName evidence="4">UDP-N-acetylglucosamine--peptide N-acetylglucosaminyltransferase stabilizing protein GtfB</fullName>
    </recommendedName>
    <alternativeName>
        <fullName evidence="4">Glycosyltransferase stabilizing protein GtfB</fullName>
    </alternativeName>
</protein>
<dbReference type="AlphaFoldDB" id="A0A0Z8GMG8"/>
<dbReference type="InterPro" id="IPR014268">
    <property type="entry name" value="GtfB"/>
</dbReference>
<name>A0A0Z8GMG8_STRSU</name>
<gene>
    <name evidence="4" type="primary">gtfB</name>
    <name evidence="5" type="ORF">ERS132416_01464</name>
</gene>
<dbReference type="UniPathway" id="UPA00378"/>